<dbReference type="GO" id="GO:0030030">
    <property type="term" value="P:cell projection organization"/>
    <property type="evidence" value="ECO:0007669"/>
    <property type="project" value="UniProtKB-KW"/>
</dbReference>
<comment type="subcellular location">
    <subcellularLocation>
        <location evidence="3">Cell projection</location>
        <location evidence="3">Cilium</location>
    </subcellularLocation>
    <subcellularLocation>
        <location evidence="2">Vacuole membrane</location>
        <topology evidence="2">Multi-pass membrane protein</topology>
    </subcellularLocation>
</comment>
<feature type="transmembrane region" description="Helical" evidence="14">
    <location>
        <begin position="82"/>
        <end position="101"/>
    </location>
</feature>
<dbReference type="PANTHER" id="PTHR13306:SF6">
    <property type="entry name" value="TRANSMEMBRANE PROTEIN 138"/>
    <property type="match status" value="1"/>
</dbReference>
<keyword evidence="13" id="KW-0966">Cell projection</keyword>
<comment type="function">
    <text evidence="1">Required for ciliogenesis.</text>
</comment>
<keyword evidence="16" id="KW-1185">Reference proteome</keyword>
<gene>
    <name evidence="15" type="ORF">J437_LFUL004389</name>
</gene>
<dbReference type="EMBL" id="KZ308294">
    <property type="protein sequence ID" value="KAG8226738.1"/>
    <property type="molecule type" value="Genomic_DNA"/>
</dbReference>
<evidence type="ECO:0000256" key="1">
    <source>
        <dbReference type="ARBA" id="ARBA00003709"/>
    </source>
</evidence>
<evidence type="ECO:0000256" key="10">
    <source>
        <dbReference type="ARBA" id="ARBA00023069"/>
    </source>
</evidence>
<evidence type="ECO:0000256" key="5">
    <source>
        <dbReference type="ARBA" id="ARBA00014515"/>
    </source>
</evidence>
<protein>
    <recommendedName>
        <fullName evidence="5">Transmembrane protein 138</fullName>
    </recommendedName>
</protein>
<feature type="transmembrane region" description="Helical" evidence="14">
    <location>
        <begin position="12"/>
        <end position="31"/>
    </location>
</feature>
<evidence type="ECO:0000256" key="11">
    <source>
        <dbReference type="ARBA" id="ARBA00023136"/>
    </source>
</evidence>
<comment type="caution">
    <text evidence="15">The sequence shown here is derived from an EMBL/GenBank/DDBJ whole genome shotgun (WGS) entry which is preliminary data.</text>
</comment>
<reference evidence="15" key="2">
    <citation type="submission" date="2017-10" db="EMBL/GenBank/DDBJ databases">
        <title>Ladona fulva Genome sequencing and assembly.</title>
        <authorList>
            <person name="Murali S."/>
            <person name="Richards S."/>
            <person name="Bandaranaike D."/>
            <person name="Bellair M."/>
            <person name="Blankenburg K."/>
            <person name="Chao H."/>
            <person name="Dinh H."/>
            <person name="Doddapaneni H."/>
            <person name="Dugan-Rocha S."/>
            <person name="Elkadiri S."/>
            <person name="Gnanaolivu R."/>
            <person name="Hernandez B."/>
            <person name="Skinner E."/>
            <person name="Javaid M."/>
            <person name="Lee S."/>
            <person name="Li M."/>
            <person name="Ming W."/>
            <person name="Munidasa M."/>
            <person name="Muniz J."/>
            <person name="Nguyen L."/>
            <person name="Hughes D."/>
            <person name="Osuji N."/>
            <person name="Pu L.-L."/>
            <person name="Puazo M."/>
            <person name="Qu C."/>
            <person name="Quiroz J."/>
            <person name="Raj R."/>
            <person name="Weissenberger G."/>
            <person name="Xin Y."/>
            <person name="Zou X."/>
            <person name="Han Y."/>
            <person name="Worley K."/>
            <person name="Muzny D."/>
            <person name="Gibbs R."/>
        </authorList>
    </citation>
    <scope>NUCLEOTIDE SEQUENCE</scope>
    <source>
        <strain evidence="15">Sampled in the wild</strain>
    </source>
</reference>
<evidence type="ECO:0000313" key="15">
    <source>
        <dbReference type="EMBL" id="KAG8226738.1"/>
    </source>
</evidence>
<organism evidence="15 16">
    <name type="scientific">Ladona fulva</name>
    <name type="common">Scarce chaser dragonfly</name>
    <name type="synonym">Libellula fulva</name>
    <dbReference type="NCBI Taxonomy" id="123851"/>
    <lineage>
        <taxon>Eukaryota</taxon>
        <taxon>Metazoa</taxon>
        <taxon>Ecdysozoa</taxon>
        <taxon>Arthropoda</taxon>
        <taxon>Hexapoda</taxon>
        <taxon>Insecta</taxon>
        <taxon>Pterygota</taxon>
        <taxon>Palaeoptera</taxon>
        <taxon>Odonata</taxon>
        <taxon>Epiprocta</taxon>
        <taxon>Anisoptera</taxon>
        <taxon>Libelluloidea</taxon>
        <taxon>Libellulidae</taxon>
        <taxon>Ladona</taxon>
    </lineage>
</organism>
<evidence type="ECO:0000256" key="7">
    <source>
        <dbReference type="ARBA" id="ARBA00022692"/>
    </source>
</evidence>
<dbReference type="InterPro" id="IPR024133">
    <property type="entry name" value="TM_138"/>
</dbReference>
<keyword evidence="11 14" id="KW-0472">Membrane</keyword>
<dbReference type="AlphaFoldDB" id="A0A8K0K678"/>
<evidence type="ECO:0000256" key="12">
    <source>
        <dbReference type="ARBA" id="ARBA00023180"/>
    </source>
</evidence>
<dbReference type="GO" id="GO:0005929">
    <property type="term" value="C:cilium"/>
    <property type="evidence" value="ECO:0007669"/>
    <property type="project" value="UniProtKB-SubCell"/>
</dbReference>
<accession>A0A8K0K678</accession>
<reference evidence="15" key="1">
    <citation type="submission" date="2013-04" db="EMBL/GenBank/DDBJ databases">
        <authorList>
            <person name="Qu J."/>
            <person name="Murali S.C."/>
            <person name="Bandaranaike D."/>
            <person name="Bellair M."/>
            <person name="Blankenburg K."/>
            <person name="Chao H."/>
            <person name="Dinh H."/>
            <person name="Doddapaneni H."/>
            <person name="Downs B."/>
            <person name="Dugan-Rocha S."/>
            <person name="Elkadiri S."/>
            <person name="Gnanaolivu R.D."/>
            <person name="Hernandez B."/>
            <person name="Javaid M."/>
            <person name="Jayaseelan J.C."/>
            <person name="Lee S."/>
            <person name="Li M."/>
            <person name="Ming W."/>
            <person name="Munidasa M."/>
            <person name="Muniz J."/>
            <person name="Nguyen L."/>
            <person name="Ongeri F."/>
            <person name="Osuji N."/>
            <person name="Pu L.-L."/>
            <person name="Puazo M."/>
            <person name="Qu C."/>
            <person name="Quiroz J."/>
            <person name="Raj R."/>
            <person name="Weissenberger G."/>
            <person name="Xin Y."/>
            <person name="Zou X."/>
            <person name="Han Y."/>
            <person name="Richards S."/>
            <person name="Worley K."/>
            <person name="Muzny D."/>
            <person name="Gibbs R."/>
        </authorList>
    </citation>
    <scope>NUCLEOTIDE SEQUENCE</scope>
    <source>
        <strain evidence="15">Sampled in the wild</strain>
    </source>
</reference>
<evidence type="ECO:0000256" key="6">
    <source>
        <dbReference type="ARBA" id="ARBA00022554"/>
    </source>
</evidence>
<dbReference type="PANTHER" id="PTHR13306">
    <property type="entry name" value="TRANSMEMBRANE PROTEIN 138"/>
    <property type="match status" value="1"/>
</dbReference>
<feature type="transmembrane region" description="Helical" evidence="14">
    <location>
        <begin position="113"/>
        <end position="134"/>
    </location>
</feature>
<keyword evidence="9 14" id="KW-1133">Transmembrane helix</keyword>
<keyword evidence="12" id="KW-0325">Glycoprotein</keyword>
<keyword evidence="10" id="KW-0969">Cilium</keyword>
<evidence type="ECO:0000256" key="14">
    <source>
        <dbReference type="SAM" id="Phobius"/>
    </source>
</evidence>
<comment type="similarity">
    <text evidence="4">Belongs to the TMEM138 family.</text>
</comment>
<sequence length="155" mass="18642">MYLSSTRYIAMLILQLSLMLVDLAINAFAIFFRKENIVLLVVYIIQDFCLVFSLISIFLNFFSTFIFQAGLIGLLLERFKTAIFFCILYLILTITYHVWSLTLQWHFMHKPTWTTSLLALFIFQRLTAAIYYYCYKRTILKLSDPRYYEDFRWLQ</sequence>
<dbReference type="Pfam" id="PF14935">
    <property type="entry name" value="TMEM138"/>
    <property type="match status" value="1"/>
</dbReference>
<proteinExistence type="inferred from homology"/>
<evidence type="ECO:0000256" key="8">
    <source>
        <dbReference type="ARBA" id="ARBA00022794"/>
    </source>
</evidence>
<keyword evidence="6" id="KW-0926">Vacuole</keyword>
<evidence type="ECO:0000256" key="9">
    <source>
        <dbReference type="ARBA" id="ARBA00022989"/>
    </source>
</evidence>
<dbReference type="Proteomes" id="UP000792457">
    <property type="component" value="Unassembled WGS sequence"/>
</dbReference>
<evidence type="ECO:0000313" key="16">
    <source>
        <dbReference type="Proteomes" id="UP000792457"/>
    </source>
</evidence>
<evidence type="ECO:0000256" key="4">
    <source>
        <dbReference type="ARBA" id="ARBA00010572"/>
    </source>
</evidence>
<dbReference type="GO" id="GO:0005774">
    <property type="term" value="C:vacuolar membrane"/>
    <property type="evidence" value="ECO:0007669"/>
    <property type="project" value="UniProtKB-SubCell"/>
</dbReference>
<keyword evidence="8" id="KW-0970">Cilium biogenesis/degradation</keyword>
<dbReference type="OrthoDB" id="189688at2759"/>
<evidence type="ECO:0000256" key="13">
    <source>
        <dbReference type="ARBA" id="ARBA00023273"/>
    </source>
</evidence>
<name>A0A8K0K678_LADFU</name>
<evidence type="ECO:0000256" key="3">
    <source>
        <dbReference type="ARBA" id="ARBA00004138"/>
    </source>
</evidence>
<evidence type="ECO:0000256" key="2">
    <source>
        <dbReference type="ARBA" id="ARBA00004128"/>
    </source>
</evidence>
<keyword evidence="7 14" id="KW-0812">Transmembrane</keyword>